<dbReference type="PANTHER" id="PTHR12801:SF112">
    <property type="entry name" value="RNA EXONUCLEASE 3"/>
    <property type="match status" value="1"/>
</dbReference>
<dbReference type="CDD" id="cd06145">
    <property type="entry name" value="REX1_like"/>
    <property type="match status" value="1"/>
</dbReference>
<evidence type="ECO:0000256" key="3">
    <source>
        <dbReference type="ARBA" id="ARBA00022801"/>
    </source>
</evidence>
<keyword evidence="3" id="KW-0378">Hydrolase</keyword>
<feature type="domain" description="Exonuclease" evidence="6">
    <location>
        <begin position="406"/>
        <end position="600"/>
    </location>
</feature>
<dbReference type="InterPro" id="IPR013520">
    <property type="entry name" value="Ribonucl_H"/>
</dbReference>
<dbReference type="GO" id="GO:0005634">
    <property type="term" value="C:nucleus"/>
    <property type="evidence" value="ECO:0007669"/>
    <property type="project" value="TreeGrafter"/>
</dbReference>
<evidence type="ECO:0000259" key="6">
    <source>
        <dbReference type="SMART" id="SM00479"/>
    </source>
</evidence>
<dbReference type="GO" id="GO:0003676">
    <property type="term" value="F:nucleic acid binding"/>
    <property type="evidence" value="ECO:0007669"/>
    <property type="project" value="InterPro"/>
</dbReference>
<keyword evidence="4" id="KW-0269">Exonuclease</keyword>
<evidence type="ECO:0000256" key="4">
    <source>
        <dbReference type="ARBA" id="ARBA00022839"/>
    </source>
</evidence>
<feature type="compositionally biased region" description="Basic and acidic residues" evidence="5">
    <location>
        <begin position="19"/>
        <end position="33"/>
    </location>
</feature>
<dbReference type="OrthoDB" id="3996471at2759"/>
<comment type="caution">
    <text evidence="7">The sequence shown here is derived from an EMBL/GenBank/DDBJ whole genome shotgun (WGS) entry which is preliminary data.</text>
</comment>
<dbReference type="GO" id="GO:0004527">
    <property type="term" value="F:exonuclease activity"/>
    <property type="evidence" value="ECO:0007669"/>
    <property type="project" value="UniProtKB-KW"/>
</dbReference>
<proteinExistence type="inferred from homology"/>
<evidence type="ECO:0000256" key="1">
    <source>
        <dbReference type="ARBA" id="ARBA00006357"/>
    </source>
</evidence>
<protein>
    <recommendedName>
        <fullName evidence="6">Exonuclease domain-containing protein</fullName>
    </recommendedName>
</protein>
<feature type="compositionally biased region" description="Polar residues" evidence="5">
    <location>
        <begin position="75"/>
        <end position="105"/>
    </location>
</feature>
<evidence type="ECO:0000256" key="5">
    <source>
        <dbReference type="SAM" id="MobiDB-lite"/>
    </source>
</evidence>
<organism evidence="7 8">
    <name type="scientific">Xylaria hypoxylon</name>
    <dbReference type="NCBI Taxonomy" id="37992"/>
    <lineage>
        <taxon>Eukaryota</taxon>
        <taxon>Fungi</taxon>
        <taxon>Dikarya</taxon>
        <taxon>Ascomycota</taxon>
        <taxon>Pezizomycotina</taxon>
        <taxon>Sordariomycetes</taxon>
        <taxon>Xylariomycetidae</taxon>
        <taxon>Xylariales</taxon>
        <taxon>Xylariaceae</taxon>
        <taxon>Xylaria</taxon>
    </lineage>
</organism>
<reference evidence="7 8" key="1">
    <citation type="submission" date="2019-03" db="EMBL/GenBank/DDBJ databases">
        <title>Draft genome sequence of Xylaria hypoxylon DSM 108379, a ubiquitous saprotrophic-parasitic fungi on hardwood.</title>
        <authorList>
            <person name="Buettner E."/>
            <person name="Leonhardt S."/>
            <person name="Gebauer A.M."/>
            <person name="Liers C."/>
            <person name="Hofrichter M."/>
            <person name="Kellner H."/>
        </authorList>
    </citation>
    <scope>NUCLEOTIDE SEQUENCE [LARGE SCALE GENOMIC DNA]</scope>
    <source>
        <strain evidence="7 8">DSM 108379</strain>
    </source>
</reference>
<evidence type="ECO:0000313" key="8">
    <source>
        <dbReference type="Proteomes" id="UP000297716"/>
    </source>
</evidence>
<keyword evidence="8" id="KW-1185">Reference proteome</keyword>
<sequence>MPRVTATSRTHSNNETNDNSEHELQRKRVKLDLDSGVASPRRSLVTGSSPKIRPGEQRKGSPAHMSATIHKRGSSRLSGPNPLSSTETDKQVVTPQAKSLQSMAVSTAPAKSISLTPGTQQKQPKTPKPSSREPETLNPRLLKKAPASHATRVALVKALYKEFQRLNDELKKTAKGAERKWLLSDQELIVKTLDEEQEVATKKTSIYNTSIRNKILTYKKMSLAQWKDERSKIAQSANINSTESASTAAVESIETGLTPSQEFQFLPRLVFDLTLLDTYGYISKMPSEGDIADAEAAVKACGNTETCDRCTRRFQVFPGRREADGALASNGNCTHHPGKLYYLKRAPGDRSKAERRFKCCQRNYDDEAGGCTTAEHHVFKTTDPKRLAAVLNFAHTPVNPEIPKDRAVSFDCEMGYTVYGLELIRLTAVSWPAGDVLLDILVRPVGEVLDLNTRFSGVRPEDMASAERCDVGSNHQPTMIPKQDPTQKPERRLKIAASPKMARDILFTLISAETPLIGHGLENDLNAARIIHPNCIDTVLLWPHDRGLPMRNGLKYLMETKLNRKIQVEATEGSPEGHDSAEDAQAAGDLVRLKIRDEWKTMQMKGWAVDTGGELMAPSEEWTVVGGAQVKKPNNIN</sequence>
<dbReference type="EMBL" id="SKBN01000234">
    <property type="protein sequence ID" value="TGJ80227.1"/>
    <property type="molecule type" value="Genomic_DNA"/>
</dbReference>
<dbReference type="PANTHER" id="PTHR12801">
    <property type="entry name" value="RNA EXONUCLEASE REXO1 / RECO3 FAMILY MEMBER-RELATED"/>
    <property type="match status" value="1"/>
</dbReference>
<gene>
    <name evidence="7" type="ORF">E0Z10_g8547</name>
</gene>
<name>A0A4Z0YB31_9PEZI</name>
<evidence type="ECO:0000256" key="2">
    <source>
        <dbReference type="ARBA" id="ARBA00022722"/>
    </source>
</evidence>
<dbReference type="Gene3D" id="3.30.420.10">
    <property type="entry name" value="Ribonuclease H-like superfamily/Ribonuclease H"/>
    <property type="match status" value="1"/>
</dbReference>
<evidence type="ECO:0000313" key="7">
    <source>
        <dbReference type="EMBL" id="TGJ80227.1"/>
    </source>
</evidence>
<dbReference type="SUPFAM" id="SSF53098">
    <property type="entry name" value="Ribonuclease H-like"/>
    <property type="match status" value="1"/>
</dbReference>
<comment type="similarity">
    <text evidence="1">Belongs to the REXO1/REXO3 family.</text>
</comment>
<feature type="region of interest" description="Disordered" evidence="5">
    <location>
        <begin position="469"/>
        <end position="489"/>
    </location>
</feature>
<dbReference type="InterPro" id="IPR034922">
    <property type="entry name" value="REX1-like_exo"/>
</dbReference>
<dbReference type="Proteomes" id="UP000297716">
    <property type="component" value="Unassembled WGS sequence"/>
</dbReference>
<feature type="compositionally biased region" description="Polar residues" evidence="5">
    <location>
        <begin position="113"/>
        <end position="124"/>
    </location>
</feature>
<dbReference type="InterPro" id="IPR012337">
    <property type="entry name" value="RNaseH-like_sf"/>
</dbReference>
<feature type="region of interest" description="Disordered" evidence="5">
    <location>
        <begin position="1"/>
        <end position="148"/>
    </location>
</feature>
<dbReference type="SMART" id="SM00479">
    <property type="entry name" value="EXOIII"/>
    <property type="match status" value="1"/>
</dbReference>
<feature type="compositionally biased region" description="Polar residues" evidence="5">
    <location>
        <begin position="1"/>
        <end position="17"/>
    </location>
</feature>
<dbReference type="STRING" id="37992.A0A4Z0YB31"/>
<dbReference type="AlphaFoldDB" id="A0A4Z0YB31"/>
<dbReference type="InterPro" id="IPR036397">
    <property type="entry name" value="RNaseH_sf"/>
</dbReference>
<keyword evidence="2" id="KW-0540">Nuclease</keyword>
<dbReference type="InterPro" id="IPR047021">
    <property type="entry name" value="REXO1/3/4-like"/>
</dbReference>
<accession>A0A4Z0YB31</accession>